<evidence type="ECO:0000256" key="1">
    <source>
        <dbReference type="ARBA" id="ARBA00005251"/>
    </source>
</evidence>
<dbReference type="GO" id="GO:0003735">
    <property type="term" value="F:structural constituent of ribosome"/>
    <property type="evidence" value="ECO:0007669"/>
    <property type="project" value="InterPro"/>
</dbReference>
<dbReference type="GO" id="GO:0003723">
    <property type="term" value="F:RNA binding"/>
    <property type="evidence" value="ECO:0007669"/>
    <property type="project" value="TreeGrafter"/>
</dbReference>
<organism evidence="6 7">
    <name type="scientific">Thraustotheca clavata</name>
    <dbReference type="NCBI Taxonomy" id="74557"/>
    <lineage>
        <taxon>Eukaryota</taxon>
        <taxon>Sar</taxon>
        <taxon>Stramenopiles</taxon>
        <taxon>Oomycota</taxon>
        <taxon>Saprolegniomycetes</taxon>
        <taxon>Saprolegniales</taxon>
        <taxon>Achlyaceae</taxon>
        <taxon>Thraustotheca</taxon>
    </lineage>
</organism>
<comment type="caution">
    <text evidence="6">The sequence shown here is derived from an EMBL/GenBank/DDBJ whole genome shotgun (WGS) entry which is preliminary data.</text>
</comment>
<dbReference type="Pfam" id="PF00380">
    <property type="entry name" value="Ribosomal_S9"/>
    <property type="match status" value="1"/>
</dbReference>
<dbReference type="PANTHER" id="PTHR21569:SF16">
    <property type="entry name" value="RIBOSOMAL PROTEIN S16"/>
    <property type="match status" value="1"/>
</dbReference>
<dbReference type="InterPro" id="IPR014721">
    <property type="entry name" value="Ribsml_uS5_D2-typ_fold_subgr"/>
</dbReference>
<keyword evidence="4" id="KW-0175">Coiled coil</keyword>
<dbReference type="GO" id="GO:0022627">
    <property type="term" value="C:cytosolic small ribosomal subunit"/>
    <property type="evidence" value="ECO:0007669"/>
    <property type="project" value="TreeGrafter"/>
</dbReference>
<evidence type="ECO:0000256" key="2">
    <source>
        <dbReference type="ARBA" id="ARBA00022980"/>
    </source>
</evidence>
<evidence type="ECO:0000313" key="6">
    <source>
        <dbReference type="EMBL" id="OQS06697.1"/>
    </source>
</evidence>
<keyword evidence="7" id="KW-1185">Reference proteome</keyword>
<proteinExistence type="inferred from homology"/>
<feature type="region of interest" description="Disordered" evidence="5">
    <location>
        <begin position="477"/>
        <end position="521"/>
    </location>
</feature>
<keyword evidence="3" id="KW-0687">Ribonucleoprotein</keyword>
<dbReference type="OrthoDB" id="76606at2759"/>
<dbReference type="Gene3D" id="3.30.230.10">
    <property type="match status" value="1"/>
</dbReference>
<protein>
    <submittedName>
        <fullName evidence="6">40S ribosomal protein S16</fullName>
    </submittedName>
</protein>
<feature type="region of interest" description="Disordered" evidence="5">
    <location>
        <begin position="124"/>
        <end position="162"/>
    </location>
</feature>
<dbReference type="InterPro" id="IPR000754">
    <property type="entry name" value="Ribosomal_uS9"/>
</dbReference>
<feature type="compositionally biased region" description="Low complexity" evidence="5">
    <location>
        <begin position="140"/>
        <end position="149"/>
    </location>
</feature>
<evidence type="ECO:0000256" key="3">
    <source>
        <dbReference type="ARBA" id="ARBA00023274"/>
    </source>
</evidence>
<keyword evidence="2 6" id="KW-0689">Ribosomal protein</keyword>
<feature type="compositionally biased region" description="Basic and acidic residues" evidence="5">
    <location>
        <begin position="126"/>
        <end position="136"/>
    </location>
</feature>
<evidence type="ECO:0000313" key="7">
    <source>
        <dbReference type="Proteomes" id="UP000243217"/>
    </source>
</evidence>
<feature type="region of interest" description="Disordered" evidence="5">
    <location>
        <begin position="419"/>
        <end position="444"/>
    </location>
</feature>
<dbReference type="GO" id="GO:0006412">
    <property type="term" value="P:translation"/>
    <property type="evidence" value="ECO:0007669"/>
    <property type="project" value="InterPro"/>
</dbReference>
<reference evidence="6 7" key="1">
    <citation type="journal article" date="2014" name="Genome Biol. Evol.">
        <title>The secreted proteins of Achlya hypogyna and Thraustotheca clavata identify the ancestral oomycete secretome and reveal gene acquisitions by horizontal gene transfer.</title>
        <authorList>
            <person name="Misner I."/>
            <person name="Blouin N."/>
            <person name="Leonard G."/>
            <person name="Richards T.A."/>
            <person name="Lane C.E."/>
        </authorList>
    </citation>
    <scope>NUCLEOTIDE SEQUENCE [LARGE SCALE GENOMIC DNA]</scope>
    <source>
        <strain evidence="6 7">ATCC 34112</strain>
    </source>
</reference>
<dbReference type="STRING" id="74557.A0A1W0A8R0"/>
<comment type="similarity">
    <text evidence="1">Belongs to the universal ribosomal protein uS9 family.</text>
</comment>
<dbReference type="AlphaFoldDB" id="A0A1W0A8R0"/>
<feature type="compositionally biased region" description="Low complexity" evidence="5">
    <location>
        <begin position="510"/>
        <end position="521"/>
    </location>
</feature>
<name>A0A1W0A8R0_9STRA</name>
<feature type="compositionally biased region" description="Basic residues" evidence="5">
    <location>
        <begin position="489"/>
        <end position="509"/>
    </location>
</feature>
<accession>A0A1W0A8R0</accession>
<evidence type="ECO:0000256" key="5">
    <source>
        <dbReference type="SAM" id="MobiDB-lite"/>
    </source>
</evidence>
<dbReference type="GO" id="GO:0000462">
    <property type="term" value="P:maturation of SSU-rRNA from tricistronic rRNA transcript (SSU-rRNA, 5.8S rRNA, LSU-rRNA)"/>
    <property type="evidence" value="ECO:0007669"/>
    <property type="project" value="TreeGrafter"/>
</dbReference>
<dbReference type="PANTHER" id="PTHR21569">
    <property type="entry name" value="RIBOSOMAL PROTEIN S9"/>
    <property type="match status" value="1"/>
</dbReference>
<dbReference type="EMBL" id="JNBS01000316">
    <property type="protein sequence ID" value="OQS06697.1"/>
    <property type="molecule type" value="Genomic_DNA"/>
</dbReference>
<feature type="compositionally biased region" description="Polar residues" evidence="5">
    <location>
        <begin position="150"/>
        <end position="162"/>
    </location>
</feature>
<gene>
    <name evidence="6" type="ORF">THRCLA_20306</name>
</gene>
<sequence>SIMEGASKIESVQVFGRKKNATAVAYCKRGHGLIKVNGCPIELVEPEILRTKTYEPVLLLGQQRFANVKLRSTPRYEPVLRMGHLSTAGLMHSDLASVDLVSLDDTSNQVEFLYLPSGEILAKTSPSKERQEERRFKPLSSPESSFASSLRPQQLSPTSANVKSYSKGLKASQLVNPYQQRVVELETLLQHEKRRSLDKMRLLLEEQDKVQELQNQVTSLQTRCKVLESALERQDLLAREVRQEKDSLDDQMVSLMAELAEKALQIDTLQSQLEILSTKEFINTQEAPRITSEQVTQTDVQSSPYEEVLQAVQSWKKMADEWCTQSSDLKLHFEDLLKDFPSVFTVPSASNEASNSTTIAMLQRRLNYVDHEWRQTHAKYVELKELCARQCVREADLQNFVNEHRLRGNCSLHITPTQPEVHQQSTFDDVIEQPTPPERPHRGHMKVVITQKGPNGSSSVEESSSAVLSKLQTLRVPRDQVTVVPSSRLTKKHARMPTPKAPKKSKSSSKQRASPAARPWV</sequence>
<dbReference type="SUPFAM" id="SSF54211">
    <property type="entry name" value="Ribosomal protein S5 domain 2-like"/>
    <property type="match status" value="1"/>
</dbReference>
<dbReference type="InterPro" id="IPR020568">
    <property type="entry name" value="Ribosomal_Su5_D2-typ_SF"/>
</dbReference>
<evidence type="ECO:0000256" key="4">
    <source>
        <dbReference type="SAM" id="Coils"/>
    </source>
</evidence>
<feature type="coiled-coil region" evidence="4">
    <location>
        <begin position="203"/>
        <end position="279"/>
    </location>
</feature>
<feature type="non-terminal residue" evidence="6">
    <location>
        <position position="1"/>
    </location>
</feature>
<dbReference type="Proteomes" id="UP000243217">
    <property type="component" value="Unassembled WGS sequence"/>
</dbReference>